<feature type="compositionally biased region" description="Basic and acidic residues" evidence="1">
    <location>
        <begin position="442"/>
        <end position="513"/>
    </location>
</feature>
<evidence type="ECO:0000259" key="2">
    <source>
        <dbReference type="Pfam" id="PF20155"/>
    </source>
</evidence>
<dbReference type="OrthoDB" id="79849at2"/>
<proteinExistence type="predicted"/>
<name>A0A1H7Y3I2_9SPHN</name>
<evidence type="ECO:0000313" key="4">
    <source>
        <dbReference type="Proteomes" id="UP000199206"/>
    </source>
</evidence>
<dbReference type="RefSeq" id="WP_093663511.1">
    <property type="nucleotide sequence ID" value="NZ_FOCF01000001.1"/>
</dbReference>
<reference evidence="4" key="1">
    <citation type="submission" date="2016-10" db="EMBL/GenBank/DDBJ databases">
        <authorList>
            <person name="Varghese N."/>
            <person name="Submissions S."/>
        </authorList>
    </citation>
    <scope>NUCLEOTIDE SEQUENCE [LARGE SCALE GENOMIC DNA]</scope>
    <source>
        <strain evidence="4">S6-262</strain>
    </source>
</reference>
<sequence length="880" mass="95657">MAQKIGELYANMSLNSAAFISGLERATKSTDRASRAIEQGMNRASTAVKGFAAVFVADKAIDGAKKYLELADASKKMEAQTRLATATFGNQGIAMRDVRDIAKETRSGISDISDLYAKFMPTSKELGRSQADNARAVETFSKALKVGGADTNAVQSATLQMGQALSSTNVQWEELGQILDASPRLVRVFTDSLGVSRAELKKMASEGKLTSKMLYDSLVDTKMTSQVDSEFKELPVTFEQSKTLMENSLIDLVSAFDRGSGISNGIVEGLTEGNDMMESLTHVAEEVGVDIRANFEGLNNVFNPLGDHAANVFDFIRRDAANTRQTIGNLLRFIDNAHNLYADADNFGTRIENGIKRVINRAQDRAGGKNMPHFHETPLIQQWHMGDDYEAGYNRSKVQSGRDKLIRAIRTHGGKDYRNFTGKGLTDAQLQGVGSKVQADIKAGRNIERGTGKAPPKPKDEKAAKSAERERNKKQREAERAQKQADREAEEQRRNNEAFKADKNRSEREELDTKAALATVGKERFDFERQQLEQDRKSRIDQIDKDGPQGSKKYSQSQADELKAIEERITANRRQKITLDEAEFNQQEALKLKNADLSNAEELAQLESGMARTAKDRRAVEYRLLDLRMAQEKLALEAIIASRDSTEAEKKIAQARLDLLPKLRAGEAKSIDRQNMGPMAGYLDSIPQGADEINEALENVEVQGLQGLQSGLLDAIKGVHSLGDAFSSMADTVIDGLLQIALQQMLIKPLGNLLFGGGTSGGGGGLFGALVSGITGAVTGKPGVTGKANGGMGNRGRYLVGEHGPEEVDIGGPFHVTPNHKLDSVRGGGQPAMNVTFGAITSNDPAAVKAMATAAIAEMMPLINQNAANHTLSKLQRPRM</sequence>
<evidence type="ECO:0000313" key="3">
    <source>
        <dbReference type="EMBL" id="SEM40543.1"/>
    </source>
</evidence>
<dbReference type="Proteomes" id="UP000199206">
    <property type="component" value="Unassembled WGS sequence"/>
</dbReference>
<gene>
    <name evidence="3" type="ORF">SAMN05192583_0072</name>
</gene>
<organism evidence="3 4">
    <name type="scientific">Sphingomonas gellani</name>
    <dbReference type="NCBI Taxonomy" id="1166340"/>
    <lineage>
        <taxon>Bacteria</taxon>
        <taxon>Pseudomonadati</taxon>
        <taxon>Pseudomonadota</taxon>
        <taxon>Alphaproteobacteria</taxon>
        <taxon>Sphingomonadales</taxon>
        <taxon>Sphingomonadaceae</taxon>
        <taxon>Sphingomonas</taxon>
    </lineage>
</organism>
<protein>
    <submittedName>
        <fullName evidence="3">Tape measure domain-containing protein</fullName>
    </submittedName>
</protein>
<dbReference type="NCBIfam" id="TIGR02675">
    <property type="entry name" value="tape_meas_nterm"/>
    <property type="match status" value="1"/>
</dbReference>
<feature type="region of interest" description="Disordered" evidence="1">
    <location>
        <begin position="432"/>
        <end position="557"/>
    </location>
</feature>
<keyword evidence="4" id="KW-1185">Reference proteome</keyword>
<accession>A0A1H7Y3I2</accession>
<dbReference type="Pfam" id="PF20155">
    <property type="entry name" value="TMP_3"/>
    <property type="match status" value="1"/>
</dbReference>
<evidence type="ECO:0000256" key="1">
    <source>
        <dbReference type="SAM" id="MobiDB-lite"/>
    </source>
</evidence>
<dbReference type="STRING" id="1166340.SAMN05192583_0072"/>
<feature type="compositionally biased region" description="Basic and acidic residues" evidence="1">
    <location>
        <begin position="521"/>
        <end position="547"/>
    </location>
</feature>
<feature type="domain" description="Tape measure protein N-terminal" evidence="2">
    <location>
        <begin position="66"/>
        <end position="257"/>
    </location>
</feature>
<dbReference type="InterPro" id="IPR013491">
    <property type="entry name" value="Tape_meas_N"/>
</dbReference>
<dbReference type="EMBL" id="FOCF01000001">
    <property type="protein sequence ID" value="SEM40543.1"/>
    <property type="molecule type" value="Genomic_DNA"/>
</dbReference>
<dbReference type="AlphaFoldDB" id="A0A1H7Y3I2"/>